<proteinExistence type="predicted"/>
<dbReference type="PANTHER" id="PTHR46366:SF1">
    <property type="entry name" value="PDZ DOMAIN-CONTAINING PROTEIN C1685.05"/>
    <property type="match status" value="1"/>
</dbReference>
<organism evidence="2 3">
    <name type="scientific">Populus deltoides</name>
    <name type="common">Eastern poplar</name>
    <name type="synonym">Eastern cottonwood</name>
    <dbReference type="NCBI Taxonomy" id="3696"/>
    <lineage>
        <taxon>Eukaryota</taxon>
        <taxon>Viridiplantae</taxon>
        <taxon>Streptophyta</taxon>
        <taxon>Embryophyta</taxon>
        <taxon>Tracheophyta</taxon>
        <taxon>Spermatophyta</taxon>
        <taxon>Magnoliopsida</taxon>
        <taxon>eudicotyledons</taxon>
        <taxon>Gunneridae</taxon>
        <taxon>Pentapetalae</taxon>
        <taxon>rosids</taxon>
        <taxon>fabids</taxon>
        <taxon>Malpighiales</taxon>
        <taxon>Salicaceae</taxon>
        <taxon>Saliceae</taxon>
        <taxon>Populus</taxon>
    </lineage>
</organism>
<dbReference type="Gene3D" id="2.30.42.10">
    <property type="match status" value="1"/>
</dbReference>
<protein>
    <recommendedName>
        <fullName evidence="1">PDZ domain-containing protein</fullName>
    </recommendedName>
</protein>
<dbReference type="InterPro" id="IPR041489">
    <property type="entry name" value="PDZ_6"/>
</dbReference>
<gene>
    <name evidence="2" type="ORF">H0E87_027836</name>
</gene>
<dbReference type="InterPro" id="IPR036034">
    <property type="entry name" value="PDZ_sf"/>
</dbReference>
<dbReference type="Pfam" id="PF17820">
    <property type="entry name" value="PDZ_6"/>
    <property type="match status" value="1"/>
</dbReference>
<accession>A0A8T2WT91</accession>
<feature type="domain" description="PDZ" evidence="1">
    <location>
        <begin position="1"/>
        <end position="48"/>
    </location>
</feature>
<evidence type="ECO:0000313" key="2">
    <source>
        <dbReference type="EMBL" id="KAH8483211.1"/>
    </source>
</evidence>
<evidence type="ECO:0000313" key="3">
    <source>
        <dbReference type="Proteomes" id="UP000807159"/>
    </source>
</evidence>
<reference evidence="2" key="1">
    <citation type="journal article" date="2021" name="J. Hered.">
        <title>Genome Assembly of Salicaceae Populus deltoides (Eastern Cottonwood) I-69 Based on Nanopore Sequencing and Hi-C Technologies.</title>
        <authorList>
            <person name="Bai S."/>
            <person name="Wu H."/>
            <person name="Zhang J."/>
            <person name="Pan Z."/>
            <person name="Zhao W."/>
            <person name="Li Z."/>
            <person name="Tong C."/>
        </authorList>
    </citation>
    <scope>NUCLEOTIDE SEQUENCE</scope>
    <source>
        <tissue evidence="2">Leaf</tissue>
    </source>
</reference>
<dbReference type="AlphaFoldDB" id="A0A8T2WT91"/>
<comment type="caution">
    <text evidence="2">The sequence shown here is derived from an EMBL/GenBank/DDBJ whole genome shotgun (WGS) entry which is preliminary data.</text>
</comment>
<name>A0A8T2WT91_POPDE</name>
<dbReference type="EMBL" id="JACEGQ020000017">
    <property type="protein sequence ID" value="KAH8483211.1"/>
    <property type="molecule type" value="Genomic_DNA"/>
</dbReference>
<dbReference type="Proteomes" id="UP000807159">
    <property type="component" value="Chromosome 17"/>
</dbReference>
<sequence length="87" mass="9486">VPGGPAYTHLEPGDILFRVNGEVVTQFLKLETLLDDSVDQKIVLQIERGWHAIVCELNDQLSSVLKLGEVAIAGISVLICSYKANSH</sequence>
<dbReference type="PANTHER" id="PTHR46366">
    <property type="entry name" value="PRO-APOPTOTIC SERINE PROTEASE NMA111"/>
    <property type="match status" value="1"/>
</dbReference>
<feature type="non-terminal residue" evidence="2">
    <location>
        <position position="87"/>
    </location>
</feature>
<evidence type="ECO:0000259" key="1">
    <source>
        <dbReference type="Pfam" id="PF17820"/>
    </source>
</evidence>
<keyword evidence="3" id="KW-1185">Reference proteome</keyword>
<dbReference type="SUPFAM" id="SSF50156">
    <property type="entry name" value="PDZ domain-like"/>
    <property type="match status" value="1"/>
</dbReference>